<dbReference type="PANTHER" id="PTHR10622:SF10">
    <property type="entry name" value="HET DOMAIN-CONTAINING PROTEIN"/>
    <property type="match status" value="1"/>
</dbReference>
<accession>G9NDW4</accession>
<dbReference type="STRING" id="452589.G9NDW4"/>
<evidence type="ECO:0000313" key="2">
    <source>
        <dbReference type="EMBL" id="EHK51155.1"/>
    </source>
</evidence>
<dbReference type="eggNOG" id="ENOG502RUF2">
    <property type="taxonomic scope" value="Eukaryota"/>
</dbReference>
<keyword evidence="3" id="KW-1185">Reference proteome</keyword>
<dbReference type="OMA" id="CAIAREH"/>
<dbReference type="Pfam" id="PF06985">
    <property type="entry name" value="HET"/>
    <property type="match status" value="1"/>
</dbReference>
<dbReference type="Proteomes" id="UP000005426">
    <property type="component" value="Unassembled WGS sequence"/>
</dbReference>
<dbReference type="AlphaFoldDB" id="G9NDW4"/>
<comment type="caution">
    <text evidence="2">The sequence shown here is derived from an EMBL/GenBank/DDBJ whole genome shotgun (WGS) entry which is preliminary data.</text>
</comment>
<evidence type="ECO:0000313" key="3">
    <source>
        <dbReference type="Proteomes" id="UP000005426"/>
    </source>
</evidence>
<feature type="non-terminal residue" evidence="2">
    <location>
        <position position="242"/>
    </location>
</feature>
<dbReference type="HOGENOM" id="CLU_000288_138_0_1"/>
<evidence type="ECO:0000259" key="1">
    <source>
        <dbReference type="Pfam" id="PF06985"/>
    </source>
</evidence>
<dbReference type="EMBL" id="ABDG02000005">
    <property type="protein sequence ID" value="EHK51155.1"/>
    <property type="molecule type" value="Genomic_DNA"/>
</dbReference>
<name>G9NDW4_HYPAI</name>
<feature type="domain" description="Heterokaryon incompatibility" evidence="1">
    <location>
        <begin position="25"/>
        <end position="112"/>
    </location>
</feature>
<dbReference type="InterPro" id="IPR010730">
    <property type="entry name" value="HET"/>
</dbReference>
<dbReference type="PANTHER" id="PTHR10622">
    <property type="entry name" value="HET DOMAIN-CONTAINING PROTEIN"/>
    <property type="match status" value="1"/>
</dbReference>
<sequence>MRLLEFSDTKFSFTKDLQDKNIPQYAILSHTWGLDTEEVTYKDLIDGTGMNKAGFKKLQFCGEQAMQDGLQYFWIDTCCIDKSNSTELNEAITSMFRWYQNATRCYVYLSDVSFPTFDSLQQFNPEVDTIFRASRWFTRGWTLQELIAPFSVEFFTKEGKLIGNKKSLEQQIHEVTKVAIQALRGESLSEFDIEERFNWADGRQTSREEDLAYCLFGIFDVSIAALYGEGKDKAFRRLRKDI</sequence>
<proteinExistence type="predicted"/>
<protein>
    <recommendedName>
        <fullName evidence="1">Heterokaryon incompatibility domain-containing protein</fullName>
    </recommendedName>
</protein>
<dbReference type="OrthoDB" id="674604at2759"/>
<gene>
    <name evidence="2" type="ORF">TRIATDRAFT_232182</name>
</gene>
<organism evidence="2 3">
    <name type="scientific">Hypocrea atroviridis (strain ATCC 20476 / IMI 206040)</name>
    <name type="common">Trichoderma atroviride</name>
    <dbReference type="NCBI Taxonomy" id="452589"/>
    <lineage>
        <taxon>Eukaryota</taxon>
        <taxon>Fungi</taxon>
        <taxon>Dikarya</taxon>
        <taxon>Ascomycota</taxon>
        <taxon>Pezizomycotina</taxon>
        <taxon>Sordariomycetes</taxon>
        <taxon>Hypocreomycetidae</taxon>
        <taxon>Hypocreales</taxon>
        <taxon>Hypocreaceae</taxon>
        <taxon>Trichoderma</taxon>
    </lineage>
</organism>
<reference evidence="2 3" key="1">
    <citation type="journal article" date="2011" name="Genome Biol.">
        <title>Comparative genome sequence analysis underscores mycoparasitism as the ancestral life style of Trichoderma.</title>
        <authorList>
            <person name="Kubicek C.P."/>
            <person name="Herrera-Estrella A."/>
            <person name="Seidl-Seiboth V."/>
            <person name="Martinez D.A."/>
            <person name="Druzhinina I.S."/>
            <person name="Thon M."/>
            <person name="Zeilinger S."/>
            <person name="Casas-Flores S."/>
            <person name="Horwitz B.A."/>
            <person name="Mukherjee P.K."/>
            <person name="Mukherjee M."/>
            <person name="Kredics L."/>
            <person name="Alcaraz L.D."/>
            <person name="Aerts A."/>
            <person name="Antal Z."/>
            <person name="Atanasova L."/>
            <person name="Cervantes-Badillo M.G."/>
            <person name="Challacombe J."/>
            <person name="Chertkov O."/>
            <person name="McCluskey K."/>
            <person name="Coulpier F."/>
            <person name="Deshpande N."/>
            <person name="von Doehren H."/>
            <person name="Ebbole D.J."/>
            <person name="Esquivel-Naranjo E.U."/>
            <person name="Fekete E."/>
            <person name="Flipphi M."/>
            <person name="Glaser F."/>
            <person name="Gomez-Rodriguez E.Y."/>
            <person name="Gruber S."/>
            <person name="Han C."/>
            <person name="Henrissat B."/>
            <person name="Hermosa R."/>
            <person name="Hernandez-Onate M."/>
            <person name="Karaffa L."/>
            <person name="Kosti I."/>
            <person name="Le Crom S."/>
            <person name="Lindquist E."/>
            <person name="Lucas S."/>
            <person name="Luebeck M."/>
            <person name="Luebeck P.S."/>
            <person name="Margeot A."/>
            <person name="Metz B."/>
            <person name="Misra M."/>
            <person name="Nevalainen H."/>
            <person name="Omann M."/>
            <person name="Packer N."/>
            <person name="Perrone G."/>
            <person name="Uresti-Rivera E.E."/>
            <person name="Salamov A."/>
            <person name="Schmoll M."/>
            <person name="Seiboth B."/>
            <person name="Shapiro H."/>
            <person name="Sukno S."/>
            <person name="Tamayo-Ramos J.A."/>
            <person name="Tisch D."/>
            <person name="Wiest A."/>
            <person name="Wilkinson H.H."/>
            <person name="Zhang M."/>
            <person name="Coutinho P.M."/>
            <person name="Kenerley C.M."/>
            <person name="Monte E."/>
            <person name="Baker S.E."/>
            <person name="Grigoriev I.V."/>
        </authorList>
    </citation>
    <scope>NUCLEOTIDE SEQUENCE [LARGE SCALE GENOMIC DNA]</scope>
    <source>
        <strain evidence="3">ATCC 20476 / IMI 206040</strain>
    </source>
</reference>